<feature type="region of interest" description="Disordered" evidence="1">
    <location>
        <begin position="1"/>
        <end position="39"/>
    </location>
</feature>
<keyword evidence="3" id="KW-1185">Reference proteome</keyword>
<organism evidence="2 3">
    <name type="scientific">Piloderma croceum (strain F 1598)</name>
    <dbReference type="NCBI Taxonomy" id="765440"/>
    <lineage>
        <taxon>Eukaryota</taxon>
        <taxon>Fungi</taxon>
        <taxon>Dikarya</taxon>
        <taxon>Basidiomycota</taxon>
        <taxon>Agaricomycotina</taxon>
        <taxon>Agaricomycetes</taxon>
        <taxon>Agaricomycetidae</taxon>
        <taxon>Atheliales</taxon>
        <taxon>Atheliaceae</taxon>
        <taxon>Piloderma</taxon>
    </lineage>
</organism>
<evidence type="ECO:0000256" key="1">
    <source>
        <dbReference type="SAM" id="MobiDB-lite"/>
    </source>
</evidence>
<sequence length="104" mass="11267">MSNPTLTRDSTTRPSNPTREHSSNPATQQSQITLDDSNTDIAAAVSSELARQASLLPPINIAPQGYPSHTRSTWVRPPTDSPMPMDMQTDQASSSVTHPPPEEM</sequence>
<dbReference type="InParanoid" id="A0A0C3EXI3"/>
<feature type="region of interest" description="Disordered" evidence="1">
    <location>
        <begin position="55"/>
        <end position="104"/>
    </location>
</feature>
<dbReference type="AlphaFoldDB" id="A0A0C3EXI3"/>
<proteinExistence type="predicted"/>
<dbReference type="Proteomes" id="UP000054166">
    <property type="component" value="Unassembled WGS sequence"/>
</dbReference>
<dbReference type="EMBL" id="KN833027">
    <property type="protein sequence ID" value="KIM77230.1"/>
    <property type="molecule type" value="Genomic_DNA"/>
</dbReference>
<name>A0A0C3EXI3_PILCF</name>
<feature type="compositionally biased region" description="Polar residues" evidence="1">
    <location>
        <begin position="88"/>
        <end position="97"/>
    </location>
</feature>
<evidence type="ECO:0000313" key="3">
    <source>
        <dbReference type="Proteomes" id="UP000054166"/>
    </source>
</evidence>
<accession>A0A0C3EXI3</accession>
<dbReference type="HOGENOM" id="CLU_151438_0_0_1"/>
<evidence type="ECO:0000313" key="2">
    <source>
        <dbReference type="EMBL" id="KIM77230.1"/>
    </source>
</evidence>
<reference evidence="3" key="2">
    <citation type="submission" date="2015-01" db="EMBL/GenBank/DDBJ databases">
        <title>Evolutionary Origins and Diversification of the Mycorrhizal Mutualists.</title>
        <authorList>
            <consortium name="DOE Joint Genome Institute"/>
            <consortium name="Mycorrhizal Genomics Consortium"/>
            <person name="Kohler A."/>
            <person name="Kuo A."/>
            <person name="Nagy L.G."/>
            <person name="Floudas D."/>
            <person name="Copeland A."/>
            <person name="Barry K.W."/>
            <person name="Cichocki N."/>
            <person name="Veneault-Fourrey C."/>
            <person name="LaButti K."/>
            <person name="Lindquist E.A."/>
            <person name="Lipzen A."/>
            <person name="Lundell T."/>
            <person name="Morin E."/>
            <person name="Murat C."/>
            <person name="Riley R."/>
            <person name="Ohm R."/>
            <person name="Sun H."/>
            <person name="Tunlid A."/>
            <person name="Henrissat B."/>
            <person name="Grigoriev I.V."/>
            <person name="Hibbett D.S."/>
            <person name="Martin F."/>
        </authorList>
    </citation>
    <scope>NUCLEOTIDE SEQUENCE [LARGE SCALE GENOMIC DNA]</scope>
    <source>
        <strain evidence="3">F 1598</strain>
    </source>
</reference>
<gene>
    <name evidence="2" type="ORF">PILCRDRAFT_12220</name>
</gene>
<reference evidence="2 3" key="1">
    <citation type="submission" date="2014-04" db="EMBL/GenBank/DDBJ databases">
        <authorList>
            <consortium name="DOE Joint Genome Institute"/>
            <person name="Kuo A."/>
            <person name="Tarkka M."/>
            <person name="Buscot F."/>
            <person name="Kohler A."/>
            <person name="Nagy L.G."/>
            <person name="Floudas D."/>
            <person name="Copeland A."/>
            <person name="Barry K.W."/>
            <person name="Cichocki N."/>
            <person name="Veneault-Fourrey C."/>
            <person name="LaButti K."/>
            <person name="Lindquist E.A."/>
            <person name="Lipzen A."/>
            <person name="Lundell T."/>
            <person name="Morin E."/>
            <person name="Murat C."/>
            <person name="Sun H."/>
            <person name="Tunlid A."/>
            <person name="Henrissat B."/>
            <person name="Grigoriev I.V."/>
            <person name="Hibbett D.S."/>
            <person name="Martin F."/>
            <person name="Nordberg H.P."/>
            <person name="Cantor M.N."/>
            <person name="Hua S.X."/>
        </authorList>
    </citation>
    <scope>NUCLEOTIDE SEQUENCE [LARGE SCALE GENOMIC DNA]</scope>
    <source>
        <strain evidence="2 3">F 1598</strain>
    </source>
</reference>
<protein>
    <submittedName>
        <fullName evidence="2">Uncharacterized protein</fullName>
    </submittedName>
</protein>